<gene>
    <name evidence="1" type="ORF">B0I29_111168</name>
</gene>
<dbReference type="Proteomes" id="UP000249341">
    <property type="component" value="Unassembled WGS sequence"/>
</dbReference>
<sequence length="274" mass="30054">MVPAVNSRNEKIVDLFRAEALLRDIPAADVERWLELTRPCALLTQNGAGPVVGAVRGPVLLPDDVPDPGLPLIVTVDCAALPAGVTDLPLPPDGQLLLFGWPEEDGWGEVRYVPAGVPTRERPRYPENFPPEEPEYAEVYAELPPSDLRLTADVSLPYMGPVPGHHHAEELTSVWRKVLGSEADGIFAHHGSRTPMLLGGFGTEDNGADPVQAVLRFVEEMEGVEDEENTADWLLLGEFHGGRQGGATIFWMIRRADLATHRFENARVLVDWNP</sequence>
<keyword evidence="2" id="KW-1185">Reference proteome</keyword>
<organism evidence="1 2">
    <name type="scientific">Actinoplanes lutulentus</name>
    <dbReference type="NCBI Taxonomy" id="1287878"/>
    <lineage>
        <taxon>Bacteria</taxon>
        <taxon>Bacillati</taxon>
        <taxon>Actinomycetota</taxon>
        <taxon>Actinomycetes</taxon>
        <taxon>Micromonosporales</taxon>
        <taxon>Micromonosporaceae</taxon>
        <taxon>Actinoplanes</taxon>
    </lineage>
</organism>
<evidence type="ECO:0000313" key="1">
    <source>
        <dbReference type="EMBL" id="RAK34566.1"/>
    </source>
</evidence>
<dbReference type="AlphaFoldDB" id="A0A327Z9B5"/>
<protein>
    <recommendedName>
        <fullName evidence="3">DUF1963 domain-containing protein</fullName>
    </recommendedName>
</protein>
<dbReference type="Gene3D" id="2.30.320.10">
    <property type="entry name" value="YwqG-like"/>
    <property type="match status" value="1"/>
</dbReference>
<accession>A0A327Z9B5</accession>
<dbReference type="EMBL" id="QLMJ01000011">
    <property type="protein sequence ID" value="RAK34566.1"/>
    <property type="molecule type" value="Genomic_DNA"/>
</dbReference>
<comment type="caution">
    <text evidence="1">The sequence shown here is derived from an EMBL/GenBank/DDBJ whole genome shotgun (WGS) entry which is preliminary data.</text>
</comment>
<proteinExistence type="predicted"/>
<evidence type="ECO:0008006" key="3">
    <source>
        <dbReference type="Google" id="ProtNLM"/>
    </source>
</evidence>
<reference evidence="1 2" key="1">
    <citation type="submission" date="2018-06" db="EMBL/GenBank/DDBJ databases">
        <title>Genomic Encyclopedia of Type Strains, Phase III (KMG-III): the genomes of soil and plant-associated and newly described type strains.</title>
        <authorList>
            <person name="Whitman W."/>
        </authorList>
    </citation>
    <scope>NUCLEOTIDE SEQUENCE [LARGE SCALE GENOMIC DNA]</scope>
    <source>
        <strain evidence="1 2">CGMCC 4.7090</strain>
    </source>
</reference>
<evidence type="ECO:0000313" key="2">
    <source>
        <dbReference type="Proteomes" id="UP000249341"/>
    </source>
</evidence>
<name>A0A327Z9B5_9ACTN</name>